<feature type="region of interest" description="Disordered" evidence="7">
    <location>
        <begin position="328"/>
        <end position="449"/>
    </location>
</feature>
<keyword evidence="5" id="KW-0012">Acyltransferase</keyword>
<dbReference type="GO" id="GO:0071555">
    <property type="term" value="P:cell wall organization"/>
    <property type="evidence" value="ECO:0007669"/>
    <property type="project" value="UniProtKB-KW"/>
</dbReference>
<protein>
    <submittedName>
        <fullName evidence="9">Methicillin resistance protein</fullName>
    </submittedName>
</protein>
<dbReference type="InterPro" id="IPR016181">
    <property type="entry name" value="Acyl_CoA_acyltransferase"/>
</dbReference>
<dbReference type="GO" id="GO:0009252">
    <property type="term" value="P:peptidoglycan biosynthetic process"/>
    <property type="evidence" value="ECO:0007669"/>
    <property type="project" value="UniProtKB-KW"/>
</dbReference>
<evidence type="ECO:0000313" key="9">
    <source>
        <dbReference type="EMBL" id="MUH58811.1"/>
    </source>
</evidence>
<evidence type="ECO:0000256" key="3">
    <source>
        <dbReference type="ARBA" id="ARBA00022960"/>
    </source>
</evidence>
<reference evidence="9 10" key="1">
    <citation type="submission" date="2019-09" db="EMBL/GenBank/DDBJ databases">
        <title>Bifidobacterium canis sp. nov., isolated from the digestive tract of German Shepherd dog puppy.</title>
        <authorList>
            <person name="Bunesova V."/>
        </authorList>
    </citation>
    <scope>NUCLEOTIDE SEQUENCE [LARGE SCALE GENOMIC DNA]</scope>
    <source>
        <strain evidence="9 10">GSD1FS</strain>
    </source>
</reference>
<dbReference type="PANTHER" id="PTHR36174">
    <property type="entry name" value="LIPID II:GLYCINE GLYCYLTRANSFERASE"/>
    <property type="match status" value="1"/>
</dbReference>
<dbReference type="Gene3D" id="3.40.630.30">
    <property type="match status" value="1"/>
</dbReference>
<dbReference type="InterPro" id="IPR038740">
    <property type="entry name" value="BioF2-like_GNAT_dom"/>
</dbReference>
<keyword evidence="2" id="KW-0808">Transferase</keyword>
<comment type="similarity">
    <text evidence="1">Belongs to the FemABX family.</text>
</comment>
<dbReference type="InterPro" id="IPR050644">
    <property type="entry name" value="PG_Glycine_Bridge_Synth"/>
</dbReference>
<accession>A0A7K1J2N6</accession>
<dbReference type="Proteomes" id="UP000487882">
    <property type="component" value="Unassembled WGS sequence"/>
</dbReference>
<sequence length="449" mass="49148">MITIERVSPAVMEQEAQNNNIELPIEQTEVWEDFQAGIAGRRPWGALLVRSNDNLVAVISLIDMETHGYHYLRAMHGPVWKTKPTEAQEQAVIKALVSFVKSHDRHVAFLRIDTWFSNGTFPVLSTVPYNETVVLDVTGGDDAILARMKGRGRRDVRKALRESPAEIADETEKAAKDFSEYYAVMVETAKRDGFTPAPMTDYTDMIKALGPNHCHVFAARIDGKVVAWSLVTLQGKTGVYYYASMLTSVRRLHVPDKLLYSVACMLGEAGYEKLDLMGIGNDFAPSLKSLNEFKTKFTKETTQLAAGRDVPVKKTFYSMLRLLQSLRHKMQGKKQGNADKMAIKKAADQKAHEAAESKKAAKAAAHQERKSEKEAAAKAAPAQSTPAKATPTKSPEQATKPAAPVQPASSSSQSADSAAQPAPQQVAEADSKPASAQQESSQSDESTNK</sequence>
<keyword evidence="3" id="KW-0133">Cell shape</keyword>
<keyword evidence="6" id="KW-0961">Cell wall biogenesis/degradation</keyword>
<feature type="compositionally biased region" description="Low complexity" evidence="7">
    <location>
        <begin position="377"/>
        <end position="393"/>
    </location>
</feature>
<feature type="domain" description="BioF2-like acetyltransferase" evidence="8">
    <location>
        <begin position="152"/>
        <end position="282"/>
    </location>
</feature>
<dbReference type="AlphaFoldDB" id="A0A7K1J2N6"/>
<dbReference type="PANTHER" id="PTHR36174:SF1">
    <property type="entry name" value="LIPID II:GLYCINE GLYCYLTRANSFERASE"/>
    <property type="match status" value="1"/>
</dbReference>
<evidence type="ECO:0000256" key="1">
    <source>
        <dbReference type="ARBA" id="ARBA00009943"/>
    </source>
</evidence>
<dbReference type="EMBL" id="WNLP01000001">
    <property type="protein sequence ID" value="MUH58811.1"/>
    <property type="molecule type" value="Genomic_DNA"/>
</dbReference>
<evidence type="ECO:0000256" key="4">
    <source>
        <dbReference type="ARBA" id="ARBA00022984"/>
    </source>
</evidence>
<feature type="compositionally biased region" description="Low complexity" evidence="7">
    <location>
        <begin position="434"/>
        <end position="449"/>
    </location>
</feature>
<dbReference type="GO" id="GO:0008360">
    <property type="term" value="P:regulation of cell shape"/>
    <property type="evidence" value="ECO:0007669"/>
    <property type="project" value="UniProtKB-KW"/>
</dbReference>
<evidence type="ECO:0000256" key="5">
    <source>
        <dbReference type="ARBA" id="ARBA00023315"/>
    </source>
</evidence>
<feature type="compositionally biased region" description="Low complexity" evidence="7">
    <location>
        <begin position="401"/>
        <end position="427"/>
    </location>
</feature>
<evidence type="ECO:0000313" key="10">
    <source>
        <dbReference type="Proteomes" id="UP000487882"/>
    </source>
</evidence>
<proteinExistence type="inferred from homology"/>
<feature type="compositionally biased region" description="Basic and acidic residues" evidence="7">
    <location>
        <begin position="341"/>
        <end position="376"/>
    </location>
</feature>
<dbReference type="SUPFAM" id="SSF55729">
    <property type="entry name" value="Acyl-CoA N-acyltransferases (Nat)"/>
    <property type="match status" value="1"/>
</dbReference>
<evidence type="ECO:0000256" key="7">
    <source>
        <dbReference type="SAM" id="MobiDB-lite"/>
    </source>
</evidence>
<keyword evidence="4" id="KW-0573">Peptidoglycan synthesis</keyword>
<dbReference type="GO" id="GO:0016755">
    <property type="term" value="F:aminoacyltransferase activity"/>
    <property type="evidence" value="ECO:0007669"/>
    <property type="project" value="InterPro"/>
</dbReference>
<name>A0A7K1J2N6_9BIFI</name>
<evidence type="ECO:0000259" key="8">
    <source>
        <dbReference type="Pfam" id="PF13480"/>
    </source>
</evidence>
<keyword evidence="10" id="KW-1185">Reference proteome</keyword>
<dbReference type="Pfam" id="PF13480">
    <property type="entry name" value="Acetyltransf_6"/>
    <property type="match status" value="1"/>
</dbReference>
<dbReference type="InterPro" id="IPR003447">
    <property type="entry name" value="FEMABX"/>
</dbReference>
<evidence type="ECO:0000256" key="2">
    <source>
        <dbReference type="ARBA" id="ARBA00022679"/>
    </source>
</evidence>
<evidence type="ECO:0000256" key="6">
    <source>
        <dbReference type="ARBA" id="ARBA00023316"/>
    </source>
</evidence>
<organism evidence="9 10">
    <name type="scientific">Bifidobacterium canis</name>
    <dbReference type="NCBI Taxonomy" id="2610880"/>
    <lineage>
        <taxon>Bacteria</taxon>
        <taxon>Bacillati</taxon>
        <taxon>Actinomycetota</taxon>
        <taxon>Actinomycetes</taxon>
        <taxon>Bifidobacteriales</taxon>
        <taxon>Bifidobacteriaceae</taxon>
        <taxon>Bifidobacterium</taxon>
    </lineage>
</organism>
<comment type="caution">
    <text evidence="9">The sequence shown here is derived from an EMBL/GenBank/DDBJ whole genome shotgun (WGS) entry which is preliminary data.</text>
</comment>
<dbReference type="PROSITE" id="PS51191">
    <property type="entry name" value="FEMABX"/>
    <property type="match status" value="1"/>
</dbReference>
<gene>
    <name evidence="9" type="ORF">GSD1FS_0103</name>
</gene>